<organism evidence="14 15">
    <name type="scientific">Python bivittatus</name>
    <name type="common">Burmese python</name>
    <name type="synonym">Python molurus bivittatus</name>
    <dbReference type="NCBI Taxonomy" id="176946"/>
    <lineage>
        <taxon>Eukaryota</taxon>
        <taxon>Metazoa</taxon>
        <taxon>Chordata</taxon>
        <taxon>Craniata</taxon>
        <taxon>Vertebrata</taxon>
        <taxon>Euteleostomi</taxon>
        <taxon>Lepidosauria</taxon>
        <taxon>Squamata</taxon>
        <taxon>Bifurcata</taxon>
        <taxon>Unidentata</taxon>
        <taxon>Episquamata</taxon>
        <taxon>Toxicofera</taxon>
        <taxon>Serpentes</taxon>
        <taxon>Henophidia</taxon>
        <taxon>Pythonidae</taxon>
        <taxon>Python</taxon>
    </lineage>
</organism>
<keyword evidence="6 12" id="KW-0202">Cytokine</keyword>
<evidence type="ECO:0000259" key="13">
    <source>
        <dbReference type="Pfam" id="PF02394"/>
    </source>
</evidence>
<comment type="similarity">
    <text evidence="4 12">Belongs to the IL-1 family.</text>
</comment>
<dbReference type="GO" id="GO:0005764">
    <property type="term" value="C:lysosome"/>
    <property type="evidence" value="ECO:0007669"/>
    <property type="project" value="UniProtKB-SubCell"/>
</dbReference>
<keyword evidence="5" id="KW-0963">Cytoplasm</keyword>
<gene>
    <name evidence="15" type="primary">IL1B</name>
</gene>
<dbReference type="GO" id="GO:0005125">
    <property type="term" value="F:cytokine activity"/>
    <property type="evidence" value="ECO:0007669"/>
    <property type="project" value="UniProtKB-UniRule"/>
</dbReference>
<dbReference type="PANTHER" id="PTHR10078">
    <property type="entry name" value="INTERLEUKIN-1 FAMILY MEMBER"/>
    <property type="match status" value="1"/>
</dbReference>
<dbReference type="InterPro" id="IPR008996">
    <property type="entry name" value="IL1/FGF"/>
</dbReference>
<sequence length="243" mass="27127">MSGMQFYAADQPSLTKNAFQACEMDVQVAVTKNDPVRSFRKAVVIVIAIEKMRNSPTLFTDEDLMDVLSTVLEPVRFDHYGCTEATNSIYQFSNHIVCNIQDADQKSLILQEPPQLVAMHLQGPNINCAVKLKMSVYRPKVEAGTQKIPVALNIKGKKLYLSCVLKGGQPVLQLEEADIQGDLDKSQLGRFLFYRIDTEKHTRFESAAFPKWFICTSTQPEEAVALTHQPGGPLVIVDYTLSS</sequence>
<evidence type="ECO:0000256" key="1">
    <source>
        <dbReference type="ARBA" id="ARBA00004371"/>
    </source>
</evidence>
<evidence type="ECO:0000256" key="5">
    <source>
        <dbReference type="ARBA" id="ARBA00022490"/>
    </source>
</evidence>
<keyword evidence="8 12" id="KW-0666">Pyrogen</keyword>
<evidence type="ECO:0000256" key="10">
    <source>
        <dbReference type="ARBA" id="ARBA00023228"/>
    </source>
</evidence>
<proteinExistence type="inferred from homology"/>
<dbReference type="InterPro" id="IPR003502">
    <property type="entry name" value="IL-1_propep"/>
</dbReference>
<comment type="subcellular location">
    <subcellularLocation>
        <location evidence="2">Cytoplasm</location>
        <location evidence="2">Cytosol</location>
    </subcellularLocation>
    <subcellularLocation>
        <location evidence="1">Lysosome</location>
    </subcellularLocation>
    <subcellularLocation>
        <location evidence="3">Secreted</location>
        <location evidence="3">Extracellular exosome</location>
    </subcellularLocation>
</comment>
<dbReference type="SMART" id="SM00125">
    <property type="entry name" value="IL1"/>
    <property type="match status" value="1"/>
</dbReference>
<dbReference type="GO" id="GO:0005615">
    <property type="term" value="C:extracellular space"/>
    <property type="evidence" value="ECO:0007669"/>
    <property type="project" value="UniProtKB-KW"/>
</dbReference>
<dbReference type="GO" id="GO:0005149">
    <property type="term" value="F:interleukin-1 receptor binding"/>
    <property type="evidence" value="ECO:0007669"/>
    <property type="project" value="UniProtKB-UniRule"/>
</dbReference>
<evidence type="ECO:0000256" key="2">
    <source>
        <dbReference type="ARBA" id="ARBA00004514"/>
    </source>
</evidence>
<dbReference type="CTD" id="3553"/>
<comment type="subunit">
    <text evidence="12">Monomer.</text>
</comment>
<evidence type="ECO:0000313" key="15">
    <source>
        <dbReference type="RefSeq" id="XP_007441780.1"/>
    </source>
</evidence>
<evidence type="ECO:0000256" key="12">
    <source>
        <dbReference type="RuleBase" id="RU003753"/>
    </source>
</evidence>
<dbReference type="PROSITE" id="PS00253">
    <property type="entry name" value="INTERLEUKIN_1"/>
    <property type="match status" value="1"/>
</dbReference>
<evidence type="ECO:0000256" key="7">
    <source>
        <dbReference type="ARBA" id="ARBA00022525"/>
    </source>
</evidence>
<dbReference type="SUPFAM" id="SSF50353">
    <property type="entry name" value="Cytokine"/>
    <property type="match status" value="1"/>
</dbReference>
<keyword evidence="14" id="KW-1185">Reference proteome</keyword>
<dbReference type="GO" id="GO:0019221">
    <property type="term" value="P:cytokine-mediated signaling pathway"/>
    <property type="evidence" value="ECO:0007669"/>
    <property type="project" value="TreeGrafter"/>
</dbReference>
<keyword evidence="11 12" id="KW-0497">Mitogen</keyword>
<dbReference type="GO" id="GO:0051781">
    <property type="term" value="P:positive regulation of cell division"/>
    <property type="evidence" value="ECO:0007669"/>
    <property type="project" value="UniProtKB-KW"/>
</dbReference>
<dbReference type="Proteomes" id="UP000695026">
    <property type="component" value="Unplaced"/>
</dbReference>
<dbReference type="GO" id="GO:0071222">
    <property type="term" value="P:cellular response to lipopolysaccharide"/>
    <property type="evidence" value="ECO:0007669"/>
    <property type="project" value="TreeGrafter"/>
</dbReference>
<evidence type="ECO:0000256" key="4">
    <source>
        <dbReference type="ARBA" id="ARBA00010448"/>
    </source>
</evidence>
<evidence type="ECO:0000256" key="11">
    <source>
        <dbReference type="ARBA" id="ARBA00023246"/>
    </source>
</evidence>
<dbReference type="Pfam" id="PF00340">
    <property type="entry name" value="IL1"/>
    <property type="match status" value="1"/>
</dbReference>
<dbReference type="InterPro" id="IPR020877">
    <property type="entry name" value="IL-1_CS"/>
</dbReference>
<dbReference type="OrthoDB" id="9449069at2759"/>
<dbReference type="PANTHER" id="PTHR10078:SF30">
    <property type="entry name" value="INTERLEUKIN-1 BETA"/>
    <property type="match status" value="1"/>
</dbReference>
<feature type="domain" description="Interleukin-1 propeptide" evidence="13">
    <location>
        <begin position="18"/>
        <end position="71"/>
    </location>
</feature>
<dbReference type="PRINTS" id="PR00264">
    <property type="entry name" value="INTERLEUKIN1"/>
</dbReference>
<evidence type="ECO:0000313" key="14">
    <source>
        <dbReference type="Proteomes" id="UP000695026"/>
    </source>
</evidence>
<evidence type="ECO:0000256" key="6">
    <source>
        <dbReference type="ARBA" id="ARBA00022514"/>
    </source>
</evidence>
<accession>A0A9F2RAD8</accession>
<dbReference type="PRINTS" id="PR01357">
    <property type="entry name" value="INTRLEUKN1AB"/>
</dbReference>
<dbReference type="GO" id="GO:0006955">
    <property type="term" value="P:immune response"/>
    <property type="evidence" value="ECO:0007669"/>
    <property type="project" value="InterPro"/>
</dbReference>
<dbReference type="GO" id="GO:0005829">
    <property type="term" value="C:cytosol"/>
    <property type="evidence" value="ECO:0007669"/>
    <property type="project" value="UniProtKB-SubCell"/>
</dbReference>
<evidence type="ECO:0000256" key="3">
    <source>
        <dbReference type="ARBA" id="ARBA00004550"/>
    </source>
</evidence>
<dbReference type="Pfam" id="PF02394">
    <property type="entry name" value="IL1_propep"/>
    <property type="match status" value="1"/>
</dbReference>
<dbReference type="Gene3D" id="2.80.10.50">
    <property type="match status" value="1"/>
</dbReference>
<dbReference type="GO" id="GO:0001660">
    <property type="term" value="P:fever generation"/>
    <property type="evidence" value="ECO:0007669"/>
    <property type="project" value="UniProtKB-UniRule"/>
</dbReference>
<keyword evidence="10" id="KW-0458">Lysosome</keyword>
<evidence type="ECO:0000256" key="9">
    <source>
        <dbReference type="ARBA" id="ARBA00023198"/>
    </source>
</evidence>
<dbReference type="RefSeq" id="XP_007441780.1">
    <property type="nucleotide sequence ID" value="XM_007441718.2"/>
</dbReference>
<dbReference type="CDD" id="cd23296">
    <property type="entry name" value="beta-trefoil_IL1B"/>
    <property type="match status" value="1"/>
</dbReference>
<keyword evidence="9 12" id="KW-0395">Inflammatory response</keyword>
<reference evidence="15" key="1">
    <citation type="submission" date="2025-08" db="UniProtKB">
        <authorList>
            <consortium name="RefSeq"/>
        </authorList>
    </citation>
    <scope>IDENTIFICATION</scope>
    <source>
        <tissue evidence="15">Liver</tissue>
    </source>
</reference>
<dbReference type="OMA" id="QKCLVMS"/>
<name>A0A9F2RAD8_PYTBI</name>
<dbReference type="InterPro" id="IPR000975">
    <property type="entry name" value="IL-1_fam"/>
</dbReference>
<dbReference type="GeneID" id="103055254"/>
<evidence type="ECO:0000256" key="8">
    <source>
        <dbReference type="ARBA" id="ARBA00022620"/>
    </source>
</evidence>
<keyword evidence="7 12" id="KW-0964">Secreted</keyword>
<dbReference type="PRINTS" id="PR01359">
    <property type="entry name" value="INTRLEUKIN1B"/>
</dbReference>
<dbReference type="AlphaFoldDB" id="A0A9F2RAD8"/>
<protein>
    <recommendedName>
        <fullName evidence="12">Interleukin-1</fullName>
    </recommendedName>
</protein>
<dbReference type="GO" id="GO:0010628">
    <property type="term" value="P:positive regulation of gene expression"/>
    <property type="evidence" value="ECO:0007669"/>
    <property type="project" value="TreeGrafter"/>
</dbReference>
<dbReference type="KEGG" id="pbi:103055254"/>